<dbReference type="InParanoid" id="Q7RS78"/>
<dbReference type="NCBIfam" id="TIGR01590">
    <property type="entry name" value="yir-bir-cir_Pla"/>
    <property type="match status" value="1"/>
</dbReference>
<protein>
    <submittedName>
        <fullName evidence="2">Yir3 protein</fullName>
    </submittedName>
</protein>
<dbReference type="Proteomes" id="UP000008553">
    <property type="component" value="Unassembled WGS sequence"/>
</dbReference>
<name>Q7RS78_PLAYO</name>
<sequence>MNDNMCRRLFLVRSNFPDELDKDKNYQFKDKLFESDCDNNCKTDIDKIKAGCLFWFNELFGSSSSFRNHANSNMNVVAYIWAWLSYKLNQKPQNEINTLNDFYNMYIENSEKYKTSIEHVAEYNTYIELINKNKDLLNINFKDMSNFYKAFVLLCEMYNGLDSNNSDCSKYLVKANEFAKKYDDLNENYNNTKDSPYNKVLSTLSNDFNNFKNICKNAHSSNFPTLPTYPRRLVIKNTLISIAFIFASVSILLGVSYKVNNKEFKNYYIYVNINEQPYTS</sequence>
<keyword evidence="1" id="KW-1133">Transmembrane helix</keyword>
<dbReference type="InterPro" id="IPR006477">
    <property type="entry name" value="Yir_bir_cir"/>
</dbReference>
<evidence type="ECO:0000313" key="2">
    <source>
        <dbReference type="EMBL" id="EAA16294.1"/>
    </source>
</evidence>
<keyword evidence="3" id="KW-1185">Reference proteome</keyword>
<evidence type="ECO:0000313" key="3">
    <source>
        <dbReference type="Proteomes" id="UP000008553"/>
    </source>
</evidence>
<proteinExistence type="predicted"/>
<reference evidence="2 3" key="1">
    <citation type="journal article" date="2002" name="Nature">
        <title>Genome sequence and comparative analysis of the model rodent malaria parasite Plasmodium yoelii yoelii.</title>
        <authorList>
            <person name="Carlton J.M."/>
            <person name="Angiuoli S.V."/>
            <person name="Suh B.B."/>
            <person name="Kooij T.W."/>
            <person name="Pertea M."/>
            <person name="Silva J.C."/>
            <person name="Ermolaeva M.D."/>
            <person name="Allen J.E."/>
            <person name="Selengut J.D."/>
            <person name="Koo H.L."/>
            <person name="Peterson J.D."/>
            <person name="Pop M."/>
            <person name="Kosack D.S."/>
            <person name="Shumway M.F."/>
            <person name="Bidwell S.L."/>
            <person name="Shallom S.J."/>
            <person name="van Aken S.E."/>
            <person name="Riedmuller S.B."/>
            <person name="Feldblyum T.V."/>
            <person name="Cho J.K."/>
            <person name="Quackenbush J."/>
            <person name="Sedegah M."/>
            <person name="Shoaibi A."/>
            <person name="Cummings L.M."/>
            <person name="Florens L."/>
            <person name="Yates J.R."/>
            <person name="Raine J.D."/>
            <person name="Sinden R.E."/>
            <person name="Harris M.A."/>
            <person name="Cunningham D.A."/>
            <person name="Preiser P.R."/>
            <person name="Bergman L.W."/>
            <person name="Vaidya A.B."/>
            <person name="van Lin L.H."/>
            <person name="Janse C.J."/>
            <person name="Waters A.P."/>
            <person name="Smith H.O."/>
            <person name="White O.R."/>
            <person name="Salzberg S.L."/>
            <person name="Venter J.C."/>
            <person name="Fraser C.M."/>
            <person name="Hoffman S.L."/>
            <person name="Gardner M.J."/>
            <person name="Carucci D.J."/>
        </authorList>
    </citation>
    <scope>NUCLEOTIDE SEQUENCE [LARGE SCALE GENOMIC DNA]</scope>
    <source>
        <strain evidence="2 3">17XNL</strain>
    </source>
</reference>
<dbReference type="PaxDb" id="73239-Q7RS78"/>
<dbReference type="EMBL" id="AABL01000134">
    <property type="protein sequence ID" value="EAA16294.1"/>
    <property type="molecule type" value="Genomic_DNA"/>
</dbReference>
<gene>
    <name evidence="2" type="ORF">PY00485</name>
</gene>
<organism evidence="2 3">
    <name type="scientific">Plasmodium yoelii yoelii</name>
    <dbReference type="NCBI Taxonomy" id="73239"/>
    <lineage>
        <taxon>Eukaryota</taxon>
        <taxon>Sar</taxon>
        <taxon>Alveolata</taxon>
        <taxon>Apicomplexa</taxon>
        <taxon>Aconoidasida</taxon>
        <taxon>Haemosporida</taxon>
        <taxon>Plasmodiidae</taxon>
        <taxon>Plasmodium</taxon>
        <taxon>Plasmodium (Vinckeia)</taxon>
    </lineage>
</organism>
<dbReference type="Pfam" id="PF06022">
    <property type="entry name" value="Cir_Bir_Yir"/>
    <property type="match status" value="1"/>
</dbReference>
<dbReference type="AlphaFoldDB" id="Q7RS78"/>
<keyword evidence="1" id="KW-0812">Transmembrane</keyword>
<evidence type="ECO:0000256" key="1">
    <source>
        <dbReference type="SAM" id="Phobius"/>
    </source>
</evidence>
<comment type="caution">
    <text evidence="2">The sequence shown here is derived from an EMBL/GenBank/DDBJ whole genome shotgun (WGS) entry which is preliminary data.</text>
</comment>
<feature type="transmembrane region" description="Helical" evidence="1">
    <location>
        <begin position="239"/>
        <end position="257"/>
    </location>
</feature>
<keyword evidence="1" id="KW-0472">Membrane</keyword>
<accession>Q7RS78</accession>